<gene>
    <name evidence="10" type="ORF">RJ640_004401</name>
</gene>
<keyword evidence="3" id="KW-0808">Transferase</keyword>
<dbReference type="PANTHER" id="PTHR22937:SF222">
    <property type="entry name" value="RING-TYPE E3 UBIQUITIN TRANSFERASE"/>
    <property type="match status" value="1"/>
</dbReference>
<evidence type="ECO:0000313" key="10">
    <source>
        <dbReference type="EMBL" id="KAK2968395.1"/>
    </source>
</evidence>
<evidence type="ECO:0000256" key="8">
    <source>
        <dbReference type="PROSITE-ProRule" id="PRU00175"/>
    </source>
</evidence>
<name>A0AA88R0I1_9ASTE</name>
<dbReference type="EC" id="2.3.2.27" evidence="2"/>
<dbReference type="PROSITE" id="PS50089">
    <property type="entry name" value="ZF_RING_2"/>
    <property type="match status" value="1"/>
</dbReference>
<dbReference type="Gene3D" id="3.30.40.10">
    <property type="entry name" value="Zinc/RING finger domain, C3HC4 (zinc finger)"/>
    <property type="match status" value="1"/>
</dbReference>
<evidence type="ECO:0000256" key="7">
    <source>
        <dbReference type="ARBA" id="ARBA00022833"/>
    </source>
</evidence>
<dbReference type="SUPFAM" id="SSF57850">
    <property type="entry name" value="RING/U-box"/>
    <property type="match status" value="1"/>
</dbReference>
<reference evidence="10" key="1">
    <citation type="submission" date="2022-12" db="EMBL/GenBank/DDBJ databases">
        <title>Draft genome assemblies for two species of Escallonia (Escalloniales).</title>
        <authorList>
            <person name="Chanderbali A."/>
            <person name="Dervinis C."/>
            <person name="Anghel I."/>
            <person name="Soltis D."/>
            <person name="Soltis P."/>
            <person name="Zapata F."/>
        </authorList>
    </citation>
    <scope>NUCLEOTIDE SEQUENCE</scope>
    <source>
        <strain evidence="10">UCBG92.1500</strain>
        <tissue evidence="10">Leaf</tissue>
    </source>
</reference>
<keyword evidence="11" id="KW-1185">Reference proteome</keyword>
<evidence type="ECO:0000256" key="3">
    <source>
        <dbReference type="ARBA" id="ARBA00022679"/>
    </source>
</evidence>
<evidence type="ECO:0000256" key="1">
    <source>
        <dbReference type="ARBA" id="ARBA00000900"/>
    </source>
</evidence>
<keyword evidence="4" id="KW-0479">Metal-binding</keyword>
<organism evidence="10 11">
    <name type="scientific">Escallonia rubra</name>
    <dbReference type="NCBI Taxonomy" id="112253"/>
    <lineage>
        <taxon>Eukaryota</taxon>
        <taxon>Viridiplantae</taxon>
        <taxon>Streptophyta</taxon>
        <taxon>Embryophyta</taxon>
        <taxon>Tracheophyta</taxon>
        <taxon>Spermatophyta</taxon>
        <taxon>Magnoliopsida</taxon>
        <taxon>eudicotyledons</taxon>
        <taxon>Gunneridae</taxon>
        <taxon>Pentapetalae</taxon>
        <taxon>asterids</taxon>
        <taxon>campanulids</taxon>
        <taxon>Escalloniales</taxon>
        <taxon>Escalloniaceae</taxon>
        <taxon>Escallonia</taxon>
    </lineage>
</organism>
<evidence type="ECO:0000256" key="6">
    <source>
        <dbReference type="ARBA" id="ARBA00022786"/>
    </source>
</evidence>
<comment type="catalytic activity">
    <reaction evidence="1">
        <text>S-ubiquitinyl-[E2 ubiquitin-conjugating enzyme]-L-cysteine + [acceptor protein]-L-lysine = [E2 ubiquitin-conjugating enzyme]-L-cysteine + N(6)-ubiquitinyl-[acceptor protein]-L-lysine.</text>
        <dbReference type="EC" id="2.3.2.27"/>
    </reaction>
</comment>
<dbReference type="Proteomes" id="UP001187471">
    <property type="component" value="Unassembled WGS sequence"/>
</dbReference>
<dbReference type="SMART" id="SM00184">
    <property type="entry name" value="RING"/>
    <property type="match status" value="1"/>
</dbReference>
<keyword evidence="5 8" id="KW-0863">Zinc-finger</keyword>
<feature type="domain" description="RING-type" evidence="9">
    <location>
        <begin position="555"/>
        <end position="596"/>
    </location>
</feature>
<proteinExistence type="predicted"/>
<dbReference type="EMBL" id="JAVXUO010002917">
    <property type="protein sequence ID" value="KAK2968395.1"/>
    <property type="molecule type" value="Genomic_DNA"/>
</dbReference>
<keyword evidence="6" id="KW-0833">Ubl conjugation pathway</keyword>
<evidence type="ECO:0000256" key="2">
    <source>
        <dbReference type="ARBA" id="ARBA00012483"/>
    </source>
</evidence>
<dbReference type="GO" id="GO:0008270">
    <property type="term" value="F:zinc ion binding"/>
    <property type="evidence" value="ECO:0007669"/>
    <property type="project" value="UniProtKB-KW"/>
</dbReference>
<keyword evidence="7" id="KW-0862">Zinc</keyword>
<dbReference type="InterPro" id="IPR013083">
    <property type="entry name" value="Znf_RING/FYVE/PHD"/>
</dbReference>
<dbReference type="AlphaFoldDB" id="A0AA88R0I1"/>
<dbReference type="CDD" id="cd16469">
    <property type="entry name" value="RING-H2_RNF24-like"/>
    <property type="match status" value="1"/>
</dbReference>
<evidence type="ECO:0000256" key="4">
    <source>
        <dbReference type="ARBA" id="ARBA00022723"/>
    </source>
</evidence>
<dbReference type="GO" id="GO:0005634">
    <property type="term" value="C:nucleus"/>
    <property type="evidence" value="ECO:0007669"/>
    <property type="project" value="TreeGrafter"/>
</dbReference>
<evidence type="ECO:0000256" key="5">
    <source>
        <dbReference type="ARBA" id="ARBA00022771"/>
    </source>
</evidence>
<protein>
    <recommendedName>
        <fullName evidence="2">RING-type E3 ubiquitin transferase</fullName>
        <ecNumber evidence="2">2.3.2.27</ecNumber>
    </recommendedName>
</protein>
<accession>A0AA88R0I1</accession>
<dbReference type="Pfam" id="PF13639">
    <property type="entry name" value="zf-RING_2"/>
    <property type="match status" value="1"/>
</dbReference>
<sequence length="607" mass="66887">MIVAALRFSRRGLQRFYTLHCPYVDLAFLTIETPKDEIASHNGYVVIGLFCNLLYYKMGQRNMLYTTPMIDVEMDQQGRGNIHPEPSVLYGNMASYPQPNVHALVPAPGNRNNIDVQNLPEHQGAFSYGMTHYNGIQHHHPAGNLDLPVATASSHYNMFMTPSPGARVFPVLSNHGPHEQLPFPSNHGTLELSADSYRRNSLLVDGVGGLFKRKDAEGGIPGTFHHFYAPGGSSSSGPMRARPFESDATVMDASSFGPPDYRGNDILSTMEFGPHRIARNRSGAMGVDSSLAQNSNHMIQTNYRGQPFHTTATPWLDQQFNSNGGDNGTLPWNQAPALPYMHGSMNGGCMEAANMGVQGYQVAVSNRSSTSFVHPPPIPQGQPNFHHPPPLIQGVRGHNIDFHTQVATSSRRLSTNSTAHASMNPFHGSLETGNRFVGPVPSTGLGIYRPHRREVMFEATPRQRNLPHLRGVAILEFSNYHGLGDPIDHHRDMRLDIDHMSYEELLALGEQIGTVGSGLSEEIILSHLKTRKYVSSTSSSQPEDAASTDQELNFCVICQADYKDQEKIGILDCGHEYHVDCTKKWLLVKNTCPVCKSLALTTEQKGS</sequence>
<dbReference type="PANTHER" id="PTHR22937">
    <property type="entry name" value="E3 UBIQUITIN-PROTEIN LIGASE RNF165"/>
    <property type="match status" value="1"/>
</dbReference>
<comment type="caution">
    <text evidence="10">The sequence shown here is derived from an EMBL/GenBank/DDBJ whole genome shotgun (WGS) entry which is preliminary data.</text>
</comment>
<dbReference type="InterPro" id="IPR001841">
    <property type="entry name" value="Znf_RING"/>
</dbReference>
<dbReference type="GO" id="GO:0061630">
    <property type="term" value="F:ubiquitin protein ligase activity"/>
    <property type="evidence" value="ECO:0007669"/>
    <property type="project" value="UniProtKB-EC"/>
</dbReference>
<dbReference type="InterPro" id="IPR045191">
    <property type="entry name" value="MBR1/2-like"/>
</dbReference>
<evidence type="ECO:0000313" key="11">
    <source>
        <dbReference type="Proteomes" id="UP001187471"/>
    </source>
</evidence>
<evidence type="ECO:0000259" key="9">
    <source>
        <dbReference type="PROSITE" id="PS50089"/>
    </source>
</evidence>